<feature type="domain" description="Dyp-type peroxidase N-terminal" evidence="10">
    <location>
        <begin position="39"/>
        <end position="187"/>
    </location>
</feature>
<evidence type="ECO:0000313" key="13">
    <source>
        <dbReference type="Proteomes" id="UP001165648"/>
    </source>
</evidence>
<dbReference type="Pfam" id="PF20628">
    <property type="entry name" value="Dyp_perox_C"/>
    <property type="match status" value="1"/>
</dbReference>
<keyword evidence="4" id="KW-0479">Metal-binding</keyword>
<dbReference type="GO" id="GO:0004601">
    <property type="term" value="F:peroxidase activity"/>
    <property type="evidence" value="ECO:0007669"/>
    <property type="project" value="UniProtKB-KW"/>
</dbReference>
<dbReference type="InterPro" id="IPR011008">
    <property type="entry name" value="Dimeric_a/b-barrel"/>
</dbReference>
<dbReference type="SUPFAM" id="SSF54909">
    <property type="entry name" value="Dimeric alpha+beta barrel"/>
    <property type="match status" value="1"/>
</dbReference>
<dbReference type="PROSITE" id="PS51257">
    <property type="entry name" value="PROKAR_LIPOPROTEIN"/>
    <property type="match status" value="1"/>
</dbReference>
<feature type="domain" description="Dyp-type peroxidase C-terminal" evidence="11">
    <location>
        <begin position="197"/>
        <end position="387"/>
    </location>
</feature>
<dbReference type="PROSITE" id="PS51404">
    <property type="entry name" value="DYP_PEROXIDASE"/>
    <property type="match status" value="1"/>
</dbReference>
<evidence type="ECO:0000256" key="8">
    <source>
        <dbReference type="SAM" id="MobiDB-lite"/>
    </source>
</evidence>
<dbReference type="RefSeq" id="WP_266106721.1">
    <property type="nucleotide sequence ID" value="NZ_JANIDW010000002.1"/>
</dbReference>
<proteinExistence type="predicted"/>
<dbReference type="InterPro" id="IPR006311">
    <property type="entry name" value="TAT_signal"/>
</dbReference>
<feature type="chain" id="PRO_5047530293" evidence="9">
    <location>
        <begin position="31"/>
        <end position="401"/>
    </location>
</feature>
<dbReference type="InterPro" id="IPR048328">
    <property type="entry name" value="Dyp_perox_C"/>
</dbReference>
<keyword evidence="6" id="KW-0560">Oxidoreductase</keyword>
<dbReference type="Pfam" id="PF04261">
    <property type="entry name" value="Dyp_perox_N"/>
    <property type="match status" value="1"/>
</dbReference>
<keyword evidence="13" id="KW-1185">Reference proteome</keyword>
<evidence type="ECO:0000256" key="7">
    <source>
        <dbReference type="ARBA" id="ARBA00023004"/>
    </source>
</evidence>
<sequence>MAHLLTRRKALGTALSMAGLGCLAPRHAWATSPAEFLHQPGITLPQLPFLYFLTLDITTENRHDVAQLMQRWTDAAAALMAEKPIPDLVDSDETYGLPHQALTLTFGFGPTLFTKEGKDRFGLAAQRPAPLADLPRFTGDQLVPAHTGGDLCIQSCADNPQTAFHAIRILTRLADGIATPRWAQTGFLPDFGPHQTGRNLMGFKDGTMQPNIADPAVAKRVLWAADDDKAWMTGGTYLVARIIRIALEHWDRTKTSFQEETMGRQKRSGAPIGGHHEFEPLTLKQTDKYGNPITAEASHARLAAPEENGGAEFLRRAYSYDNGLSYIAERWPPWRQGNEFDTGLMFLAYQQDPRKAFTRIFERMAKFDMMNQYTTHIGSGLFACPGYRKGHYLGEDLLMTR</sequence>
<evidence type="ECO:0000256" key="5">
    <source>
        <dbReference type="ARBA" id="ARBA00022729"/>
    </source>
</evidence>
<dbReference type="PANTHER" id="PTHR30521:SF4">
    <property type="entry name" value="DEFERROCHELATASE"/>
    <property type="match status" value="1"/>
</dbReference>
<comment type="cofactor">
    <cofactor evidence="1">
        <name>heme b</name>
        <dbReference type="ChEBI" id="CHEBI:60344"/>
    </cofactor>
</comment>
<dbReference type="NCBIfam" id="TIGR01413">
    <property type="entry name" value="Dyp_perox_fam"/>
    <property type="match status" value="1"/>
</dbReference>
<dbReference type="InterPro" id="IPR006314">
    <property type="entry name" value="Dyp_peroxidase"/>
</dbReference>
<keyword evidence="3" id="KW-0349">Heme</keyword>
<comment type="caution">
    <text evidence="12">The sequence shown here is derived from an EMBL/GenBank/DDBJ whole genome shotgun (WGS) entry which is preliminary data.</text>
</comment>
<dbReference type="PANTHER" id="PTHR30521">
    <property type="entry name" value="DEFERROCHELATASE/PEROXIDASE"/>
    <property type="match status" value="1"/>
</dbReference>
<dbReference type="PROSITE" id="PS51318">
    <property type="entry name" value="TAT"/>
    <property type="match status" value="1"/>
</dbReference>
<evidence type="ECO:0000256" key="6">
    <source>
        <dbReference type="ARBA" id="ARBA00023002"/>
    </source>
</evidence>
<feature type="region of interest" description="Disordered" evidence="8">
    <location>
        <begin position="256"/>
        <end position="276"/>
    </location>
</feature>
<evidence type="ECO:0000256" key="9">
    <source>
        <dbReference type="SAM" id="SignalP"/>
    </source>
</evidence>
<evidence type="ECO:0000259" key="11">
    <source>
        <dbReference type="Pfam" id="PF20628"/>
    </source>
</evidence>
<evidence type="ECO:0000256" key="3">
    <source>
        <dbReference type="ARBA" id="ARBA00022617"/>
    </source>
</evidence>
<keyword evidence="2 12" id="KW-0575">Peroxidase</keyword>
<evidence type="ECO:0000259" key="10">
    <source>
        <dbReference type="Pfam" id="PF04261"/>
    </source>
</evidence>
<evidence type="ECO:0000313" key="12">
    <source>
        <dbReference type="EMBL" id="MCX5614654.1"/>
    </source>
</evidence>
<protein>
    <submittedName>
        <fullName evidence="12">Dyp-type peroxidase</fullName>
    </submittedName>
</protein>
<name>A0ABT3WA56_9PROT</name>
<accession>A0ABT3WA56</accession>
<evidence type="ECO:0000256" key="4">
    <source>
        <dbReference type="ARBA" id="ARBA00022723"/>
    </source>
</evidence>
<evidence type="ECO:0000256" key="1">
    <source>
        <dbReference type="ARBA" id="ARBA00001970"/>
    </source>
</evidence>
<dbReference type="Proteomes" id="UP001165648">
    <property type="component" value="Unassembled WGS sequence"/>
</dbReference>
<evidence type="ECO:0000256" key="2">
    <source>
        <dbReference type="ARBA" id="ARBA00022559"/>
    </source>
</evidence>
<gene>
    <name evidence="12" type="ORF">NQF64_05270</name>
</gene>
<organism evidence="12 13">
    <name type="scientific">Bombella saccharophila</name>
    <dbReference type="NCBI Taxonomy" id="2967338"/>
    <lineage>
        <taxon>Bacteria</taxon>
        <taxon>Pseudomonadati</taxon>
        <taxon>Pseudomonadota</taxon>
        <taxon>Alphaproteobacteria</taxon>
        <taxon>Acetobacterales</taxon>
        <taxon>Acetobacteraceae</taxon>
        <taxon>Bombella</taxon>
    </lineage>
</organism>
<dbReference type="InterPro" id="IPR048327">
    <property type="entry name" value="Dyp_perox_N"/>
</dbReference>
<feature type="signal peptide" evidence="9">
    <location>
        <begin position="1"/>
        <end position="30"/>
    </location>
</feature>
<keyword evidence="7" id="KW-0408">Iron</keyword>
<keyword evidence="5 9" id="KW-0732">Signal</keyword>
<dbReference type="EMBL" id="JANIDW010000002">
    <property type="protein sequence ID" value="MCX5614654.1"/>
    <property type="molecule type" value="Genomic_DNA"/>
</dbReference>
<reference evidence="12 13" key="1">
    <citation type="submission" date="2022-07" db="EMBL/GenBank/DDBJ databases">
        <title>Bombella genomes.</title>
        <authorList>
            <person name="Harer L."/>
            <person name="Styblova S."/>
            <person name="Ehrmann M."/>
        </authorList>
    </citation>
    <scope>NUCLEOTIDE SEQUENCE [LARGE SCALE GENOMIC DNA]</scope>
    <source>
        <strain evidence="12 13">TMW 2.2558</strain>
    </source>
</reference>